<dbReference type="GO" id="GO:0003700">
    <property type="term" value="F:DNA-binding transcription factor activity"/>
    <property type="evidence" value="ECO:0007669"/>
    <property type="project" value="TreeGrafter"/>
</dbReference>
<feature type="domain" description="HTH tetR-type" evidence="4">
    <location>
        <begin position="14"/>
        <end position="75"/>
    </location>
</feature>
<organism evidence="5">
    <name type="scientific">freshwater metagenome</name>
    <dbReference type="NCBI Taxonomy" id="449393"/>
    <lineage>
        <taxon>unclassified sequences</taxon>
        <taxon>metagenomes</taxon>
        <taxon>ecological metagenomes</taxon>
    </lineage>
</organism>
<dbReference type="Gene3D" id="1.10.357.10">
    <property type="entry name" value="Tetracycline Repressor, domain 2"/>
    <property type="match status" value="1"/>
</dbReference>
<dbReference type="PROSITE" id="PS50977">
    <property type="entry name" value="HTH_TETR_2"/>
    <property type="match status" value="1"/>
</dbReference>
<dbReference type="AlphaFoldDB" id="A0A6J7H5J9"/>
<dbReference type="InterPro" id="IPR009057">
    <property type="entry name" value="Homeodomain-like_sf"/>
</dbReference>
<dbReference type="GO" id="GO:0000976">
    <property type="term" value="F:transcription cis-regulatory region binding"/>
    <property type="evidence" value="ECO:0007669"/>
    <property type="project" value="TreeGrafter"/>
</dbReference>
<dbReference type="SUPFAM" id="SSF48498">
    <property type="entry name" value="Tetracyclin repressor-like, C-terminal domain"/>
    <property type="match status" value="1"/>
</dbReference>
<dbReference type="Pfam" id="PF00440">
    <property type="entry name" value="TetR_N"/>
    <property type="match status" value="1"/>
</dbReference>
<gene>
    <name evidence="5" type="ORF">UFOPK3564_01503</name>
</gene>
<evidence type="ECO:0000259" key="4">
    <source>
        <dbReference type="PROSITE" id="PS50977"/>
    </source>
</evidence>
<protein>
    <submittedName>
        <fullName evidence="5">Unannotated protein</fullName>
    </submittedName>
</protein>
<evidence type="ECO:0000256" key="2">
    <source>
        <dbReference type="ARBA" id="ARBA00023125"/>
    </source>
</evidence>
<dbReference type="Pfam" id="PF21313">
    <property type="entry name" value="EthR_C"/>
    <property type="match status" value="1"/>
</dbReference>
<keyword evidence="3" id="KW-0804">Transcription</keyword>
<dbReference type="InterPro" id="IPR036271">
    <property type="entry name" value="Tet_transcr_reg_TetR-rel_C_sf"/>
</dbReference>
<dbReference type="InterPro" id="IPR050109">
    <property type="entry name" value="HTH-type_TetR-like_transc_reg"/>
</dbReference>
<dbReference type="PANTHER" id="PTHR30055">
    <property type="entry name" value="HTH-TYPE TRANSCRIPTIONAL REGULATOR RUTR"/>
    <property type="match status" value="1"/>
</dbReference>
<keyword evidence="1" id="KW-0805">Transcription regulation</keyword>
<proteinExistence type="predicted"/>
<name>A0A6J7H5J9_9ZZZZ</name>
<dbReference type="Gene3D" id="1.10.10.60">
    <property type="entry name" value="Homeodomain-like"/>
    <property type="match status" value="1"/>
</dbReference>
<accession>A0A6J7H5J9</accession>
<evidence type="ECO:0000313" key="5">
    <source>
        <dbReference type="EMBL" id="CAB4914914.1"/>
    </source>
</evidence>
<sequence>MSVPTRRDGTGERRRQEQALITAATALLEEGVPYATLSVGAIAERAGQTRTGFYQYFRDKRDLLLATTDEFVAGLFDDADHWWSSTGGRAQLHDTLRTIAEHFRGSRILVRALMEAAGYDPEVSAYWTTSIGRFVDATHARLIRDGHDPSEARELAEVLVWMVERSCHLLVLDDDGSGDAARVDAMTTVWARTLSLGP</sequence>
<reference evidence="5" key="1">
    <citation type="submission" date="2020-05" db="EMBL/GenBank/DDBJ databases">
        <authorList>
            <person name="Chiriac C."/>
            <person name="Salcher M."/>
            <person name="Ghai R."/>
            <person name="Kavagutti S V."/>
        </authorList>
    </citation>
    <scope>NUCLEOTIDE SEQUENCE</scope>
</reference>
<dbReference type="PANTHER" id="PTHR30055:SF234">
    <property type="entry name" value="HTH-TYPE TRANSCRIPTIONAL REGULATOR BETI"/>
    <property type="match status" value="1"/>
</dbReference>
<evidence type="ECO:0000256" key="1">
    <source>
        <dbReference type="ARBA" id="ARBA00023015"/>
    </source>
</evidence>
<dbReference type="InterPro" id="IPR001647">
    <property type="entry name" value="HTH_TetR"/>
</dbReference>
<dbReference type="InterPro" id="IPR049397">
    <property type="entry name" value="EthR_C"/>
</dbReference>
<evidence type="ECO:0000256" key="3">
    <source>
        <dbReference type="ARBA" id="ARBA00023163"/>
    </source>
</evidence>
<dbReference type="EMBL" id="CAFBMK010000076">
    <property type="protein sequence ID" value="CAB4914914.1"/>
    <property type="molecule type" value="Genomic_DNA"/>
</dbReference>
<dbReference type="SUPFAM" id="SSF46689">
    <property type="entry name" value="Homeodomain-like"/>
    <property type="match status" value="1"/>
</dbReference>
<keyword evidence="2" id="KW-0238">DNA-binding</keyword>